<comment type="subcellular location">
    <subcellularLocation>
        <location evidence="1">Nucleus</location>
    </subcellularLocation>
</comment>
<dbReference type="PANTHER" id="PTHR47782:SF12">
    <property type="entry name" value="ZN(II)2CYS6 TRANSCRIPTION FACTOR (EUROFUNG)"/>
    <property type="match status" value="1"/>
</dbReference>
<dbReference type="GO" id="GO:0043565">
    <property type="term" value="F:sequence-specific DNA binding"/>
    <property type="evidence" value="ECO:0007669"/>
    <property type="project" value="TreeGrafter"/>
</dbReference>
<evidence type="ECO:0000256" key="3">
    <source>
        <dbReference type="ARBA" id="ARBA00022833"/>
    </source>
</evidence>
<dbReference type="GO" id="GO:0000981">
    <property type="term" value="F:DNA-binding transcription factor activity, RNA polymerase II-specific"/>
    <property type="evidence" value="ECO:0007669"/>
    <property type="project" value="InterPro"/>
</dbReference>
<keyword evidence="5" id="KW-0238">DNA-binding</keyword>
<keyword evidence="4" id="KW-0805">Transcription regulation</keyword>
<keyword evidence="6" id="KW-0804">Transcription</keyword>
<dbReference type="Pfam" id="PF04082">
    <property type="entry name" value="Fungal_trans"/>
    <property type="match status" value="1"/>
</dbReference>
<accession>A0A319DB15</accession>
<dbReference type="SUPFAM" id="SSF57701">
    <property type="entry name" value="Zn2/Cys6 DNA-binding domain"/>
    <property type="match status" value="1"/>
</dbReference>
<dbReference type="Proteomes" id="UP000247810">
    <property type="component" value="Unassembled WGS sequence"/>
</dbReference>
<evidence type="ECO:0000256" key="1">
    <source>
        <dbReference type="ARBA" id="ARBA00004123"/>
    </source>
</evidence>
<reference evidence="10 11" key="1">
    <citation type="submission" date="2018-02" db="EMBL/GenBank/DDBJ databases">
        <title>The genomes of Aspergillus section Nigri reveals drivers in fungal speciation.</title>
        <authorList>
            <consortium name="DOE Joint Genome Institute"/>
            <person name="Vesth T.C."/>
            <person name="Nybo J."/>
            <person name="Theobald S."/>
            <person name="Brandl J."/>
            <person name="Frisvad J.C."/>
            <person name="Nielsen K.F."/>
            <person name="Lyhne E.K."/>
            <person name="Kogle M.E."/>
            <person name="Kuo A."/>
            <person name="Riley R."/>
            <person name="Clum A."/>
            <person name="Nolan M."/>
            <person name="Lipzen A."/>
            <person name="Salamov A."/>
            <person name="Henrissat B."/>
            <person name="Wiebenga A."/>
            <person name="De vries R.P."/>
            <person name="Grigoriev I.V."/>
            <person name="Mortensen U.H."/>
            <person name="Andersen M.R."/>
            <person name="Baker S.E."/>
        </authorList>
    </citation>
    <scope>NUCLEOTIDE SEQUENCE [LARGE SCALE GENOMIC DNA]</scope>
    <source>
        <strain evidence="10 11">CBS 707.79</strain>
    </source>
</reference>
<keyword evidence="2" id="KW-0479">Metal-binding</keyword>
<evidence type="ECO:0000256" key="8">
    <source>
        <dbReference type="SAM" id="MobiDB-lite"/>
    </source>
</evidence>
<evidence type="ECO:0000256" key="6">
    <source>
        <dbReference type="ARBA" id="ARBA00023163"/>
    </source>
</evidence>
<dbReference type="EMBL" id="KZ825869">
    <property type="protein sequence ID" value="PYH94539.1"/>
    <property type="molecule type" value="Genomic_DNA"/>
</dbReference>
<keyword evidence="7" id="KW-0539">Nucleus</keyword>
<dbReference type="GO" id="GO:0006351">
    <property type="term" value="P:DNA-templated transcription"/>
    <property type="evidence" value="ECO:0007669"/>
    <property type="project" value="InterPro"/>
</dbReference>
<keyword evidence="3" id="KW-0862">Zinc</keyword>
<feature type="domain" description="Zn(2)-C6 fungal-type" evidence="9">
    <location>
        <begin position="14"/>
        <end position="41"/>
    </location>
</feature>
<evidence type="ECO:0000256" key="4">
    <source>
        <dbReference type="ARBA" id="ARBA00023015"/>
    </source>
</evidence>
<dbReference type="GO" id="GO:0008270">
    <property type="term" value="F:zinc ion binding"/>
    <property type="evidence" value="ECO:0007669"/>
    <property type="project" value="InterPro"/>
</dbReference>
<dbReference type="CDD" id="cd00067">
    <property type="entry name" value="GAL4"/>
    <property type="match status" value="1"/>
</dbReference>
<sequence>MNAETRIRKRIPKSCKRCHRRKQRCVGYPTCSGCEAAKQPCLRSESAPSWHHAMSKGALVHRIEVLEAQLSAALEQIPSDAAVLEQPTGASHRNDDSQSGIAPLMELGHDGSENQAYLGSSSGLSIAEDLGSLVQNAVWVRSIPINGSDQSDSVSIDVGSGGQGVTIPDEAVGLRLLNAYFRDMHTRLPFLDRAELLDLHAMVQRNPRSSPDNQSGRFKIFMVYAIGAAILQMTETYDATPPSAFLATALQLEPTAKESQHARIEAIMLLVLYHLRTSSASKVWYLIGLAMRICIDLGLHRGSQYQKMNPHRGQMRRRLFWSVYLVERYISWSLGRPFSIAEEEFDADVPADVEDSCTDDPMEQTQHSPQYQVLGGSRRFIALTRLQRIMSQIHTRIYRTDKTTTALIPETVPLMAALEEFERSFPALTPEEADFVHMHWNNAIRMLIQRFIGILPRGDVLIAKCLPLRRDSAGYSFLLVNSLYMAGLTICLCLFRAPQLWTVVVSNDLRACSSALFVMAERNASLKKYRDGLETIINRAMEFVQEAGSTDTESGVHQFATAQPTDPPREEAGLQTGMPTGENSMPTGFIDFQCPFPPAGGLAAGQDIYG</sequence>
<dbReference type="PROSITE" id="PS00463">
    <property type="entry name" value="ZN2_CY6_FUNGAL_1"/>
    <property type="match status" value="1"/>
</dbReference>
<dbReference type="InterPro" id="IPR001138">
    <property type="entry name" value="Zn2Cys6_DnaBD"/>
</dbReference>
<feature type="region of interest" description="Disordered" evidence="8">
    <location>
        <begin position="86"/>
        <end position="106"/>
    </location>
</feature>
<dbReference type="InterPro" id="IPR007219">
    <property type="entry name" value="XnlR_reg_dom"/>
</dbReference>
<proteinExistence type="predicted"/>
<dbReference type="Gene3D" id="4.10.240.10">
    <property type="entry name" value="Zn(2)-C6 fungal-type DNA-binding domain"/>
    <property type="match status" value="1"/>
</dbReference>
<dbReference type="OrthoDB" id="9970124at2759"/>
<dbReference type="AlphaFoldDB" id="A0A319DB15"/>
<name>A0A319DB15_9EURO</name>
<dbReference type="CDD" id="cd12148">
    <property type="entry name" value="fungal_TF_MHR"/>
    <property type="match status" value="1"/>
</dbReference>
<organism evidence="10 11">
    <name type="scientific">Aspergillus ellipticus CBS 707.79</name>
    <dbReference type="NCBI Taxonomy" id="1448320"/>
    <lineage>
        <taxon>Eukaryota</taxon>
        <taxon>Fungi</taxon>
        <taxon>Dikarya</taxon>
        <taxon>Ascomycota</taxon>
        <taxon>Pezizomycotina</taxon>
        <taxon>Eurotiomycetes</taxon>
        <taxon>Eurotiomycetidae</taxon>
        <taxon>Eurotiales</taxon>
        <taxon>Aspergillaceae</taxon>
        <taxon>Aspergillus</taxon>
        <taxon>Aspergillus subgen. Circumdati</taxon>
    </lineage>
</organism>
<dbReference type="InterPro" id="IPR036864">
    <property type="entry name" value="Zn2-C6_fun-type_DNA-bd_sf"/>
</dbReference>
<gene>
    <name evidence="10" type="ORF">BO71DRAFT_475767</name>
</gene>
<dbReference type="InterPro" id="IPR052202">
    <property type="entry name" value="Yeast_MetPath_Reg"/>
</dbReference>
<evidence type="ECO:0000256" key="2">
    <source>
        <dbReference type="ARBA" id="ARBA00022723"/>
    </source>
</evidence>
<evidence type="ECO:0000313" key="10">
    <source>
        <dbReference type="EMBL" id="PYH94539.1"/>
    </source>
</evidence>
<dbReference type="GO" id="GO:0045944">
    <property type="term" value="P:positive regulation of transcription by RNA polymerase II"/>
    <property type="evidence" value="ECO:0007669"/>
    <property type="project" value="TreeGrafter"/>
</dbReference>
<evidence type="ECO:0000256" key="5">
    <source>
        <dbReference type="ARBA" id="ARBA00023125"/>
    </source>
</evidence>
<evidence type="ECO:0000313" key="11">
    <source>
        <dbReference type="Proteomes" id="UP000247810"/>
    </source>
</evidence>
<protein>
    <recommendedName>
        <fullName evidence="9">Zn(2)-C6 fungal-type domain-containing protein</fullName>
    </recommendedName>
</protein>
<dbReference type="VEuPathDB" id="FungiDB:BO71DRAFT_475767"/>
<dbReference type="STRING" id="1448320.A0A319DB15"/>
<evidence type="ECO:0000259" key="9">
    <source>
        <dbReference type="PROSITE" id="PS00463"/>
    </source>
</evidence>
<dbReference type="PANTHER" id="PTHR47782">
    <property type="entry name" value="ZN(II)2CYS6 TRANSCRIPTION FACTOR (EUROFUNG)-RELATED"/>
    <property type="match status" value="1"/>
</dbReference>
<dbReference type="GO" id="GO:0005634">
    <property type="term" value="C:nucleus"/>
    <property type="evidence" value="ECO:0007669"/>
    <property type="project" value="UniProtKB-SubCell"/>
</dbReference>
<evidence type="ECO:0000256" key="7">
    <source>
        <dbReference type="ARBA" id="ARBA00023242"/>
    </source>
</evidence>
<keyword evidence="11" id="KW-1185">Reference proteome</keyword>
<dbReference type="SMART" id="SM00906">
    <property type="entry name" value="Fungal_trans"/>
    <property type="match status" value="1"/>
</dbReference>